<dbReference type="InterPro" id="IPR036179">
    <property type="entry name" value="Ig-like_dom_sf"/>
</dbReference>
<name>A0A3Q0EG61_CARSF</name>
<dbReference type="AlphaFoldDB" id="A0A3Q0EG61"/>
<dbReference type="InterPro" id="IPR009135">
    <property type="entry name" value="VEGFR1_rcpt"/>
</dbReference>
<dbReference type="GO" id="GO:0007156">
    <property type="term" value="P:homophilic cell adhesion via plasma membrane adhesion molecules"/>
    <property type="evidence" value="ECO:0007669"/>
    <property type="project" value="TreeGrafter"/>
</dbReference>
<dbReference type="GO" id="GO:0005886">
    <property type="term" value="C:plasma membrane"/>
    <property type="evidence" value="ECO:0007669"/>
    <property type="project" value="InterPro"/>
</dbReference>
<dbReference type="InterPro" id="IPR013098">
    <property type="entry name" value="Ig_I-set"/>
</dbReference>
<organism evidence="2 3">
    <name type="scientific">Carlito syrichta</name>
    <name type="common">Philippine tarsier</name>
    <name type="synonym">Tarsius syrichta</name>
    <dbReference type="NCBI Taxonomy" id="1868482"/>
    <lineage>
        <taxon>Eukaryota</taxon>
        <taxon>Metazoa</taxon>
        <taxon>Chordata</taxon>
        <taxon>Craniata</taxon>
        <taxon>Vertebrata</taxon>
        <taxon>Euteleostomi</taxon>
        <taxon>Mammalia</taxon>
        <taxon>Eutheria</taxon>
        <taxon>Euarchontoglires</taxon>
        <taxon>Primates</taxon>
        <taxon>Haplorrhini</taxon>
        <taxon>Tarsiiformes</taxon>
        <taxon>Tarsiidae</taxon>
        <taxon>Carlito</taxon>
    </lineage>
</organism>
<dbReference type="FunFam" id="2.60.40.10:FF:001347">
    <property type="entry name" value="Vascular endothelial growth factor receptor 1"/>
    <property type="match status" value="1"/>
</dbReference>
<dbReference type="GO" id="GO:0051094">
    <property type="term" value="P:positive regulation of developmental process"/>
    <property type="evidence" value="ECO:0007669"/>
    <property type="project" value="UniProtKB-ARBA"/>
</dbReference>
<feature type="domain" description="Ig-like" evidence="1">
    <location>
        <begin position="514"/>
        <end position="612"/>
    </location>
</feature>
<dbReference type="Gene3D" id="2.60.40.10">
    <property type="entry name" value="Immunoglobulins"/>
    <property type="match status" value="7"/>
</dbReference>
<feature type="domain" description="Ig-like" evidence="1">
    <location>
        <begin position="386"/>
        <end position="507"/>
    </location>
</feature>
<dbReference type="InterPro" id="IPR013783">
    <property type="entry name" value="Ig-like_fold"/>
</dbReference>
<dbReference type="CDD" id="cd00096">
    <property type="entry name" value="Ig"/>
    <property type="match status" value="1"/>
</dbReference>
<evidence type="ECO:0000313" key="3">
    <source>
        <dbReference type="RefSeq" id="XP_021573927.1"/>
    </source>
</evidence>
<reference evidence="3" key="1">
    <citation type="submission" date="2025-08" db="UniProtKB">
        <authorList>
            <consortium name="RefSeq"/>
        </authorList>
    </citation>
    <scope>IDENTIFICATION</scope>
</reference>
<dbReference type="SMART" id="SM00408">
    <property type="entry name" value="IGc2"/>
    <property type="match status" value="5"/>
</dbReference>
<dbReference type="InterPro" id="IPR007110">
    <property type="entry name" value="Ig-like_dom"/>
</dbReference>
<dbReference type="GO" id="GO:0005021">
    <property type="term" value="F:vascular endothelial growth factor receptor activity"/>
    <property type="evidence" value="ECO:0007669"/>
    <property type="project" value="InterPro"/>
</dbReference>
<dbReference type="PANTHER" id="PTHR45080">
    <property type="entry name" value="CONTACTIN 5"/>
    <property type="match status" value="1"/>
</dbReference>
<proteinExistence type="predicted"/>
<dbReference type="Proteomes" id="UP000189704">
    <property type="component" value="Unplaced"/>
</dbReference>
<dbReference type="SUPFAM" id="SSF48726">
    <property type="entry name" value="Immunoglobulin"/>
    <property type="match status" value="7"/>
</dbReference>
<dbReference type="FunFam" id="2.60.40.10:FF:001031">
    <property type="entry name" value="Vascular endothelial growth factor receptor 1"/>
    <property type="match status" value="1"/>
</dbReference>
<feature type="domain" description="Ig-like" evidence="1">
    <location>
        <begin position="307"/>
        <end position="362"/>
    </location>
</feature>
<evidence type="ECO:0000313" key="2">
    <source>
        <dbReference type="Proteomes" id="UP000189704"/>
    </source>
</evidence>
<dbReference type="FunFam" id="2.60.40.10:FF:001014">
    <property type="entry name" value="vascular endothelial growth factor receptor 1"/>
    <property type="match status" value="1"/>
</dbReference>
<dbReference type="GO" id="GO:0048010">
    <property type="term" value="P:vascular endothelial growth factor receptor signaling pathway"/>
    <property type="evidence" value="ECO:0007669"/>
    <property type="project" value="InterPro"/>
</dbReference>
<dbReference type="SMART" id="SM00409">
    <property type="entry name" value="IG"/>
    <property type="match status" value="6"/>
</dbReference>
<protein>
    <submittedName>
        <fullName evidence="3">Vascular endothelial growth factor receptor 1-like</fullName>
    </submittedName>
</protein>
<dbReference type="PROSITE" id="PS50835">
    <property type="entry name" value="IG_LIKE"/>
    <property type="match status" value="5"/>
</dbReference>
<dbReference type="InterPro" id="IPR003599">
    <property type="entry name" value="Ig_sub"/>
</dbReference>
<dbReference type="PRINTS" id="PR01832">
    <property type="entry name" value="VEGFRECEPTOR"/>
</dbReference>
<dbReference type="KEGG" id="csyr:103271953"/>
<sequence length="682" mass="77375">MQAGQTLYLKCRGEAAHSWSLPETVSKESKRLSITHSACGRNGKQFCSTLTLNMAQANHTGFYSCKYLAVPTSKKKKTEAAIYIFISDPGSPFVEMYSEIPEIIYMTEGRELVIPCRVTSPNLTVTLKKFPFDTLTPDGKRITWDNRKGFIISEATYREIGLLTCETTVHGHLYKTNYLTHRQTNTIRDVHIGTPSPVKLLRGHTLTLNCTATTPLNTRVQMSWSYPGEKANRGSIRQRIDQSHSHSNMFYSFLTIDKVQNKDKGLYTCHVQSGPVFKSVNTSVHIYEKAFITVKHRKQQVLETIAGKRSYRLSMKVKAFPSPEVVWLKDGLPTTEKSPRYLVHGYSLIIKDVTMEDAGDYTILLSIKQWKVFKNLTTTLIVNVKPQIYEKAVSSFPHPALYALGSRQTLTCTVDGIPQPTIKWFWHPCSRNHSRTRYGFCSSNEEPFILDPDSNIGNRIESITQRVAIIEGKNKTASTLVVADSRISGIYSCVASNKVGTVERNISYYVTDVPNGFHVNLEKMPTEGEDLKLSCTVNKFLYRDITWILLRTVNNRTMHHSISKQKMAITHEYSIILNLIIKNVSQEDSGTYACRARNVYTGEEILQKKEVTIRDQEAPSLLRNLSDHTVAVSSSTTLDCHASGIPEPQITWFKNNHQIQQEPELYTSSSLPFYWFLQKQAH</sequence>
<dbReference type="FunFam" id="2.60.40.10:FF:000606">
    <property type="entry name" value="Vascular endothelial growth factor receptor 1"/>
    <property type="match status" value="1"/>
</dbReference>
<feature type="domain" description="Ig-like" evidence="1">
    <location>
        <begin position="619"/>
        <end position="682"/>
    </location>
</feature>
<feature type="domain" description="Ig-like" evidence="1">
    <location>
        <begin position="203"/>
        <end position="285"/>
    </location>
</feature>
<dbReference type="Pfam" id="PF21339">
    <property type="entry name" value="VEGFR-1-like_Ig-like"/>
    <property type="match status" value="1"/>
</dbReference>
<dbReference type="PRINTS" id="PR01833">
    <property type="entry name" value="VEGFRECEPTR1"/>
</dbReference>
<dbReference type="Pfam" id="PF07679">
    <property type="entry name" value="I-set"/>
    <property type="match status" value="2"/>
</dbReference>
<dbReference type="GeneID" id="103271953"/>
<evidence type="ECO:0000259" key="1">
    <source>
        <dbReference type="PROSITE" id="PS50835"/>
    </source>
</evidence>
<dbReference type="Pfam" id="PF22971">
    <property type="entry name" value="Ig_VEGFR-1-like_5th"/>
    <property type="match status" value="1"/>
</dbReference>
<gene>
    <name evidence="3" type="primary">LOC103271953</name>
</gene>
<dbReference type="FunFam" id="2.60.40.10:FF:000934">
    <property type="entry name" value="vascular endothelial growth factor receptor 1"/>
    <property type="match status" value="1"/>
</dbReference>
<dbReference type="RefSeq" id="XP_021573927.1">
    <property type="nucleotide sequence ID" value="XM_021718252.1"/>
</dbReference>
<feature type="non-terminal residue" evidence="3">
    <location>
        <position position="682"/>
    </location>
</feature>
<dbReference type="InterPro" id="IPR055229">
    <property type="entry name" value="VEGFR1-3_5th"/>
</dbReference>
<keyword evidence="2" id="KW-1185">Reference proteome</keyword>
<dbReference type="Pfam" id="PF13927">
    <property type="entry name" value="Ig_3"/>
    <property type="match status" value="2"/>
</dbReference>
<dbReference type="STRING" id="1868482.ENSTSYP00000006182"/>
<dbReference type="PANTHER" id="PTHR45080:SF32">
    <property type="entry name" value="MAM DOMAIN CONTAINING GLYCOSYLPHOSPHATIDYLINOSITOL ANCHOR 1"/>
    <property type="match status" value="1"/>
</dbReference>
<dbReference type="InterPro" id="IPR003598">
    <property type="entry name" value="Ig_sub2"/>
</dbReference>
<dbReference type="GO" id="GO:0005524">
    <property type="term" value="F:ATP binding"/>
    <property type="evidence" value="ECO:0007669"/>
    <property type="project" value="InterPro"/>
</dbReference>
<dbReference type="InterPro" id="IPR050958">
    <property type="entry name" value="Cell_Adh-Cytoskel_Orgn"/>
</dbReference>
<accession>A0A3Q0EG61</accession>
<dbReference type="OrthoDB" id="10059496at2759"/>